<dbReference type="EMBL" id="FSQT01000001">
    <property type="protein sequence ID" value="SIM62826.1"/>
    <property type="molecule type" value="Genomic_DNA"/>
</dbReference>
<dbReference type="InterPro" id="IPR043128">
    <property type="entry name" value="Rev_trsase/Diguanyl_cyclase"/>
</dbReference>
<dbReference type="SUPFAM" id="SSF55073">
    <property type="entry name" value="Nucleotide cyclase"/>
    <property type="match status" value="1"/>
</dbReference>
<dbReference type="CDD" id="cd01949">
    <property type="entry name" value="GGDEF"/>
    <property type="match status" value="1"/>
</dbReference>
<dbReference type="InterPro" id="IPR050469">
    <property type="entry name" value="Diguanylate_Cyclase"/>
</dbReference>
<dbReference type="InterPro" id="IPR000160">
    <property type="entry name" value="GGDEF_dom"/>
</dbReference>
<keyword evidence="3" id="KW-1185">Reference proteome</keyword>
<dbReference type="SMART" id="SM00267">
    <property type="entry name" value="GGDEF"/>
    <property type="match status" value="1"/>
</dbReference>
<dbReference type="GO" id="GO:0052621">
    <property type="term" value="F:diguanylate cyclase activity"/>
    <property type="evidence" value="ECO:0007669"/>
    <property type="project" value="TreeGrafter"/>
</dbReference>
<dbReference type="GO" id="GO:0043709">
    <property type="term" value="P:cell adhesion involved in single-species biofilm formation"/>
    <property type="evidence" value="ECO:0007669"/>
    <property type="project" value="TreeGrafter"/>
</dbReference>
<dbReference type="Proteomes" id="UP000185124">
    <property type="component" value="Unassembled WGS sequence"/>
</dbReference>
<dbReference type="PANTHER" id="PTHR45138:SF9">
    <property type="entry name" value="DIGUANYLATE CYCLASE DGCM-RELATED"/>
    <property type="match status" value="1"/>
</dbReference>
<dbReference type="GO" id="GO:1902201">
    <property type="term" value="P:negative regulation of bacterial-type flagellum-dependent cell motility"/>
    <property type="evidence" value="ECO:0007669"/>
    <property type="project" value="TreeGrafter"/>
</dbReference>
<gene>
    <name evidence="2" type="ORF">SAMN04489832_1085</name>
</gene>
<accession>A0A1N5UQG2</accession>
<dbReference type="GO" id="GO:0005886">
    <property type="term" value="C:plasma membrane"/>
    <property type="evidence" value="ECO:0007669"/>
    <property type="project" value="TreeGrafter"/>
</dbReference>
<dbReference type="Pfam" id="PF00990">
    <property type="entry name" value="GGDEF"/>
    <property type="match status" value="1"/>
</dbReference>
<dbReference type="PANTHER" id="PTHR45138">
    <property type="entry name" value="REGULATORY COMPONENTS OF SENSORY TRANSDUCTION SYSTEM"/>
    <property type="match status" value="1"/>
</dbReference>
<organism evidence="2 3">
    <name type="scientific">Micromonospora cremea</name>
    <dbReference type="NCBI Taxonomy" id="709881"/>
    <lineage>
        <taxon>Bacteria</taxon>
        <taxon>Bacillati</taxon>
        <taxon>Actinomycetota</taxon>
        <taxon>Actinomycetes</taxon>
        <taxon>Micromonosporales</taxon>
        <taxon>Micromonosporaceae</taxon>
        <taxon>Micromonospora</taxon>
    </lineage>
</organism>
<reference evidence="3" key="1">
    <citation type="submission" date="2016-12" db="EMBL/GenBank/DDBJ databases">
        <authorList>
            <person name="Varghese N."/>
            <person name="Submissions S."/>
        </authorList>
    </citation>
    <scope>NUCLEOTIDE SEQUENCE [LARGE SCALE GENOMIC DNA]</scope>
    <source>
        <strain evidence="3">DSM 45599</strain>
    </source>
</reference>
<evidence type="ECO:0000259" key="1">
    <source>
        <dbReference type="PROSITE" id="PS50887"/>
    </source>
</evidence>
<dbReference type="Gene3D" id="3.30.70.270">
    <property type="match status" value="1"/>
</dbReference>
<proteinExistence type="predicted"/>
<dbReference type="AlphaFoldDB" id="A0A1N5UQG2"/>
<sequence>MITHVIGADPFTLSYPCLGNHRGKRARLGARRVGRRLEAVAAMGGFVPDPMSVASGICAAGALLSSWQLRRRALRAEAEIGHLQAELAAERHAASHDPLTGLPNRRAFYRLASALLTDAAGQPLIAIVLDLDDFKQINDRYGHAAGDQVLISVAERLAGFAGDNLVARLGGDEFAGLLASPTLDRRWIEHATRRLSETVAAPIRLSGVSVQVTASVGLAPVTGPAQLTDALSRADAAMYQAKSLGGNRSPRQLVDSVRLAEC</sequence>
<dbReference type="InterPro" id="IPR029787">
    <property type="entry name" value="Nucleotide_cyclase"/>
</dbReference>
<dbReference type="PROSITE" id="PS50887">
    <property type="entry name" value="GGDEF"/>
    <property type="match status" value="1"/>
</dbReference>
<dbReference type="NCBIfam" id="TIGR00254">
    <property type="entry name" value="GGDEF"/>
    <property type="match status" value="1"/>
</dbReference>
<evidence type="ECO:0000313" key="2">
    <source>
        <dbReference type="EMBL" id="SIM62826.1"/>
    </source>
</evidence>
<name>A0A1N5UQG2_9ACTN</name>
<protein>
    <submittedName>
        <fullName evidence="2">Diguanylate cyclase (GGDEF) domain-containing protein</fullName>
    </submittedName>
</protein>
<dbReference type="STRING" id="709881.SAMN04489832_1085"/>
<feature type="domain" description="GGDEF" evidence="1">
    <location>
        <begin position="122"/>
        <end position="254"/>
    </location>
</feature>
<evidence type="ECO:0000313" key="3">
    <source>
        <dbReference type="Proteomes" id="UP000185124"/>
    </source>
</evidence>